<accession>A0A4Y2M665</accession>
<comment type="similarity">
    <text evidence="2 12">Belongs to the amiloride-sensitive sodium channel (TC 1.A.6) family.</text>
</comment>
<evidence type="ECO:0000256" key="6">
    <source>
        <dbReference type="ARBA" id="ARBA00022989"/>
    </source>
</evidence>
<keyword evidence="5 12" id="KW-0812">Transmembrane</keyword>
<keyword evidence="4 12" id="KW-0894">Sodium channel</keyword>
<evidence type="ECO:0000256" key="10">
    <source>
        <dbReference type="ARBA" id="ARBA00023201"/>
    </source>
</evidence>
<name>A0A4Y2M665_ARAVE</name>
<organism evidence="14 15">
    <name type="scientific">Araneus ventricosus</name>
    <name type="common">Orbweaver spider</name>
    <name type="synonym">Epeira ventricosa</name>
    <dbReference type="NCBI Taxonomy" id="182803"/>
    <lineage>
        <taxon>Eukaryota</taxon>
        <taxon>Metazoa</taxon>
        <taxon>Ecdysozoa</taxon>
        <taxon>Arthropoda</taxon>
        <taxon>Chelicerata</taxon>
        <taxon>Arachnida</taxon>
        <taxon>Araneae</taxon>
        <taxon>Araneomorphae</taxon>
        <taxon>Entelegynae</taxon>
        <taxon>Araneoidea</taxon>
        <taxon>Araneidae</taxon>
        <taxon>Araneus</taxon>
    </lineage>
</organism>
<evidence type="ECO:0000256" key="1">
    <source>
        <dbReference type="ARBA" id="ARBA00004141"/>
    </source>
</evidence>
<dbReference type="Pfam" id="PF00858">
    <property type="entry name" value="ASC"/>
    <property type="match status" value="1"/>
</dbReference>
<evidence type="ECO:0000256" key="4">
    <source>
        <dbReference type="ARBA" id="ARBA00022461"/>
    </source>
</evidence>
<keyword evidence="11 12" id="KW-0407">Ion channel</keyword>
<evidence type="ECO:0000256" key="9">
    <source>
        <dbReference type="ARBA" id="ARBA00023136"/>
    </source>
</evidence>
<dbReference type="EMBL" id="BGPR01006696">
    <property type="protein sequence ID" value="GBN21137.1"/>
    <property type="molecule type" value="Genomic_DNA"/>
</dbReference>
<dbReference type="AlphaFoldDB" id="A0A4Y2M665"/>
<dbReference type="OrthoDB" id="6418666at2759"/>
<keyword evidence="3 12" id="KW-0813">Transport</keyword>
<proteinExistence type="inferred from homology"/>
<reference evidence="14 15" key="1">
    <citation type="journal article" date="2019" name="Sci. Rep.">
        <title>Orb-weaving spider Araneus ventricosus genome elucidates the spidroin gene catalogue.</title>
        <authorList>
            <person name="Kono N."/>
            <person name="Nakamura H."/>
            <person name="Ohtoshi R."/>
            <person name="Moran D.A.P."/>
            <person name="Shinohara A."/>
            <person name="Yoshida Y."/>
            <person name="Fujiwara M."/>
            <person name="Mori M."/>
            <person name="Tomita M."/>
            <person name="Arakawa K."/>
        </authorList>
    </citation>
    <scope>NUCLEOTIDE SEQUENCE [LARGE SCALE GENOMIC DNA]</scope>
</reference>
<sequence>MRACWQNTAGHWYEKLLLHGTRGKQAPDEDYSDYIIAAFDPESSQPSGDDFFETLKANHSRNNALNDSIPEILRPSLSRRAHAIKTAMTIKSKRWLQEQTRKDHDSLCGEDVHCKYKDIYLNFVFSHLEVEKFVHQPRYESVEMFSYIGGYMGMWLGISLVALFDFAETLVSLVTYMCRSKRKAKAVHSY</sequence>
<dbReference type="Proteomes" id="UP000499080">
    <property type="component" value="Unassembled WGS sequence"/>
</dbReference>
<keyword evidence="7" id="KW-0915">Sodium</keyword>
<evidence type="ECO:0000256" key="8">
    <source>
        <dbReference type="ARBA" id="ARBA00023065"/>
    </source>
</evidence>
<evidence type="ECO:0000256" key="7">
    <source>
        <dbReference type="ARBA" id="ARBA00023053"/>
    </source>
</evidence>
<keyword evidence="9 13" id="KW-0472">Membrane</keyword>
<keyword evidence="6 13" id="KW-1133">Transmembrane helix</keyword>
<evidence type="ECO:0000256" key="2">
    <source>
        <dbReference type="ARBA" id="ARBA00007193"/>
    </source>
</evidence>
<evidence type="ECO:0000256" key="13">
    <source>
        <dbReference type="SAM" id="Phobius"/>
    </source>
</evidence>
<dbReference type="GO" id="GO:0016020">
    <property type="term" value="C:membrane"/>
    <property type="evidence" value="ECO:0007669"/>
    <property type="project" value="UniProtKB-SubCell"/>
</dbReference>
<evidence type="ECO:0000313" key="14">
    <source>
        <dbReference type="EMBL" id="GBN21137.1"/>
    </source>
</evidence>
<evidence type="ECO:0000256" key="11">
    <source>
        <dbReference type="ARBA" id="ARBA00023303"/>
    </source>
</evidence>
<comment type="subcellular location">
    <subcellularLocation>
        <location evidence="1">Membrane</location>
        <topology evidence="1">Multi-pass membrane protein</topology>
    </subcellularLocation>
</comment>
<evidence type="ECO:0000256" key="3">
    <source>
        <dbReference type="ARBA" id="ARBA00022448"/>
    </source>
</evidence>
<keyword evidence="10 12" id="KW-0739">Sodium transport</keyword>
<dbReference type="Gene3D" id="1.10.287.770">
    <property type="entry name" value="YojJ-like"/>
    <property type="match status" value="1"/>
</dbReference>
<keyword evidence="8 12" id="KW-0406">Ion transport</keyword>
<dbReference type="GO" id="GO:0005272">
    <property type="term" value="F:sodium channel activity"/>
    <property type="evidence" value="ECO:0007669"/>
    <property type="project" value="UniProtKB-KW"/>
</dbReference>
<evidence type="ECO:0000313" key="15">
    <source>
        <dbReference type="Proteomes" id="UP000499080"/>
    </source>
</evidence>
<comment type="caution">
    <text evidence="14">The sequence shown here is derived from an EMBL/GenBank/DDBJ whole genome shotgun (WGS) entry which is preliminary data.</text>
</comment>
<protein>
    <submittedName>
        <fullName evidence="14">Uncharacterized protein</fullName>
    </submittedName>
</protein>
<evidence type="ECO:0000256" key="12">
    <source>
        <dbReference type="RuleBase" id="RU000679"/>
    </source>
</evidence>
<gene>
    <name evidence="14" type="ORF">AVEN_129583_1</name>
</gene>
<keyword evidence="15" id="KW-1185">Reference proteome</keyword>
<evidence type="ECO:0000256" key="5">
    <source>
        <dbReference type="ARBA" id="ARBA00022692"/>
    </source>
</evidence>
<feature type="transmembrane region" description="Helical" evidence="13">
    <location>
        <begin position="154"/>
        <end position="176"/>
    </location>
</feature>
<dbReference type="InterPro" id="IPR001873">
    <property type="entry name" value="ENaC"/>
</dbReference>